<organism evidence="1 2">
    <name type="scientific">Cellvibrio mixtus</name>
    <dbReference type="NCBI Taxonomy" id="39650"/>
    <lineage>
        <taxon>Bacteria</taxon>
        <taxon>Pseudomonadati</taxon>
        <taxon>Pseudomonadota</taxon>
        <taxon>Gammaproteobacteria</taxon>
        <taxon>Cellvibrionales</taxon>
        <taxon>Cellvibrionaceae</taxon>
        <taxon>Cellvibrio</taxon>
    </lineage>
</organism>
<protein>
    <recommendedName>
        <fullName evidence="3">DUF1552 domain-containing protein</fullName>
    </recommendedName>
</protein>
<comment type="caution">
    <text evidence="1">The sequence shown here is derived from an EMBL/GenBank/DDBJ whole genome shotgun (WGS) entry which is preliminary data.</text>
</comment>
<evidence type="ECO:0000313" key="1">
    <source>
        <dbReference type="EMBL" id="OZY87299.1"/>
    </source>
</evidence>
<dbReference type="InterPro" id="IPR006311">
    <property type="entry name" value="TAT_signal"/>
</dbReference>
<dbReference type="AlphaFoldDB" id="A0A266QD64"/>
<evidence type="ECO:0008006" key="3">
    <source>
        <dbReference type="Google" id="ProtNLM"/>
    </source>
</evidence>
<dbReference type="InterPro" id="IPR011447">
    <property type="entry name" value="DUF1552"/>
</dbReference>
<dbReference type="Proteomes" id="UP000216101">
    <property type="component" value="Unassembled WGS sequence"/>
</dbReference>
<dbReference type="PROSITE" id="PS51318">
    <property type="entry name" value="TAT"/>
    <property type="match status" value="1"/>
</dbReference>
<name>A0A266QD64_9GAMM</name>
<accession>A0A266QD64</accession>
<evidence type="ECO:0000313" key="2">
    <source>
        <dbReference type="Proteomes" id="UP000216101"/>
    </source>
</evidence>
<dbReference type="Pfam" id="PF07586">
    <property type="entry name" value="HXXSHH"/>
    <property type="match status" value="1"/>
</dbReference>
<dbReference type="RefSeq" id="WP_094984740.1">
    <property type="nucleotide sequence ID" value="NZ_NHNI01000001.1"/>
</dbReference>
<proteinExistence type="predicted"/>
<dbReference type="EMBL" id="NHNI01000001">
    <property type="protein sequence ID" value="OZY87299.1"/>
    <property type="molecule type" value="Genomic_DNA"/>
</dbReference>
<keyword evidence="2" id="KW-1185">Reference proteome</keyword>
<gene>
    <name evidence="1" type="ORF">CBP51_10055</name>
</gene>
<reference evidence="2" key="1">
    <citation type="submission" date="2017-05" db="EMBL/GenBank/DDBJ databases">
        <authorList>
            <person name="Barney B.M."/>
        </authorList>
    </citation>
    <scope>NUCLEOTIDE SEQUENCE [LARGE SCALE GENOMIC DNA]</scope>
    <source>
        <strain evidence="2">PSBB022</strain>
    </source>
</reference>
<sequence>MKKRPPQFTNALLSRRSLLRGLGAAISLPVMESLIPSALANTVLENRPKKLSVFYIPNGLRMPQFTPAVAGSDYALTPILEPIARHRDKFAVITGLAHYNANALGDGPGSHGRSCGAYLTGAHPKRTEGADIYCGISMDQVIANHIGQHTQLASLELGIEPPSLLGSCDVGYSCTYTNTLSWRSPTAPMPVSVKPGDVFERLFGDTRALDEKSRKAQLATKASILDFVLEDAARLSPRLGMNDRRKLEEYLDSIRTVEQRIQKASRQTNEVDTSQLTLPAGIPQNFEEHVRIMIDLQVLALQSDMTRMSTFMLGRELSNRSYAEIGVPDSHHSLSHHGGDEAKIAKLVKINQYHMAQFGYLLDRLSSTVDGEQTLLDSTLVFGGASLGEPNVHDNMDLPALVAGGGLRGGRHIKEPKDTPMSNLMLSLMHEMGVPAERFGDSTGPLQALYA</sequence>